<dbReference type="Proteomes" id="UP001623348">
    <property type="component" value="Unassembled WGS sequence"/>
</dbReference>
<reference evidence="2 3" key="1">
    <citation type="submission" date="2024-06" db="EMBL/GenBank/DDBJ databases">
        <title>The draft genome of Grus japonensis, version 3.</title>
        <authorList>
            <person name="Nabeshima K."/>
            <person name="Suzuki S."/>
            <person name="Onuma M."/>
        </authorList>
    </citation>
    <scope>NUCLEOTIDE SEQUENCE [LARGE SCALE GENOMIC DNA]</scope>
    <source>
        <strain evidence="2 3">451A</strain>
    </source>
</reference>
<comment type="caution">
    <text evidence="2">The sequence shown here is derived from an EMBL/GenBank/DDBJ whole genome shotgun (WGS) entry which is preliminary data.</text>
</comment>
<dbReference type="EMBL" id="BAAFJT010000002">
    <property type="protein sequence ID" value="GAB0184912.1"/>
    <property type="molecule type" value="Genomic_DNA"/>
</dbReference>
<accession>A0ABC9WKQ0</accession>
<sequence>MTVTLPWVESSAIKSSTSDDRNDAKFVTRYPQLKFFWKTGSSRQIAHVAAAGLNKKRKGWFSASLFLQLHLSMLSPSLFFVPASISGKRQMSREEGGPAAPSLVPEPPPAAKGQTSVTSPVVCRRVGTEMRRRTGVGCQVCHAWQPPPVLRRDLRKDVAVGKCSQSTGDDFYDKRTPPNANINIKTGDTAGNVQVYLE</sequence>
<feature type="region of interest" description="Disordered" evidence="1">
    <location>
        <begin position="90"/>
        <end position="118"/>
    </location>
</feature>
<evidence type="ECO:0000256" key="1">
    <source>
        <dbReference type="SAM" id="MobiDB-lite"/>
    </source>
</evidence>
<keyword evidence="3" id="KW-1185">Reference proteome</keyword>
<evidence type="ECO:0000313" key="2">
    <source>
        <dbReference type="EMBL" id="GAB0184912.1"/>
    </source>
</evidence>
<protein>
    <submittedName>
        <fullName evidence="2">Uncharacterized protein</fullName>
    </submittedName>
</protein>
<name>A0ABC9WKQ0_GRUJA</name>
<organism evidence="2 3">
    <name type="scientific">Grus japonensis</name>
    <name type="common">Japanese crane</name>
    <name type="synonym">Red-crowned crane</name>
    <dbReference type="NCBI Taxonomy" id="30415"/>
    <lineage>
        <taxon>Eukaryota</taxon>
        <taxon>Metazoa</taxon>
        <taxon>Chordata</taxon>
        <taxon>Craniata</taxon>
        <taxon>Vertebrata</taxon>
        <taxon>Euteleostomi</taxon>
        <taxon>Archelosauria</taxon>
        <taxon>Archosauria</taxon>
        <taxon>Dinosauria</taxon>
        <taxon>Saurischia</taxon>
        <taxon>Theropoda</taxon>
        <taxon>Coelurosauria</taxon>
        <taxon>Aves</taxon>
        <taxon>Neognathae</taxon>
        <taxon>Neoaves</taxon>
        <taxon>Gruiformes</taxon>
        <taxon>Gruidae</taxon>
        <taxon>Grus</taxon>
    </lineage>
</organism>
<gene>
    <name evidence="2" type="ORF">GRJ2_000956500</name>
</gene>
<proteinExistence type="predicted"/>
<dbReference type="AlphaFoldDB" id="A0ABC9WKQ0"/>
<evidence type="ECO:0000313" key="3">
    <source>
        <dbReference type="Proteomes" id="UP001623348"/>
    </source>
</evidence>